<dbReference type="Proteomes" id="UP000650466">
    <property type="component" value="Unassembled WGS sequence"/>
</dbReference>
<organism evidence="2 3">
    <name type="scientific">Paenibacillus sedimenti</name>
    <dbReference type="NCBI Taxonomy" id="2770274"/>
    <lineage>
        <taxon>Bacteria</taxon>
        <taxon>Bacillati</taxon>
        <taxon>Bacillota</taxon>
        <taxon>Bacilli</taxon>
        <taxon>Bacillales</taxon>
        <taxon>Paenibacillaceae</taxon>
        <taxon>Paenibacillus</taxon>
    </lineage>
</organism>
<sequence>MTQIFNFNGAQLRMIEKDGQPWFVAKDVCDILEISNPTVAIQRLDADEVTKFNLGGLHGETNIVNEYGLYSLVLGSRKPEAKAFKRWVTHEVLPSIRKHGMYAREELLDNPDLLIQVATKLKEERAAKALLEQKIEADRPKVIFADAVTASKSSILIGELAKILKQNGVDTGQNRLFTWLRDNSYLISRKGTDFNMPTQYSMELGLFEIKETSVSHSDGHITISKTPKVTGKGQLYFINKLKQA</sequence>
<dbReference type="Pfam" id="PF03374">
    <property type="entry name" value="ANT"/>
    <property type="match status" value="1"/>
</dbReference>
<evidence type="ECO:0000313" key="3">
    <source>
        <dbReference type="Proteomes" id="UP000650466"/>
    </source>
</evidence>
<dbReference type="SMART" id="SM01040">
    <property type="entry name" value="Bro-N"/>
    <property type="match status" value="1"/>
</dbReference>
<gene>
    <name evidence="2" type="ORF">ICC18_14070</name>
</gene>
<dbReference type="InterPro" id="IPR003497">
    <property type="entry name" value="BRO_N_domain"/>
</dbReference>
<keyword evidence="3" id="KW-1185">Reference proteome</keyword>
<dbReference type="EMBL" id="JACVVD010000004">
    <property type="protein sequence ID" value="MBD0381247.1"/>
    <property type="molecule type" value="Genomic_DNA"/>
</dbReference>
<accession>A0A926KPS3</accession>
<feature type="domain" description="Bro-N" evidence="1">
    <location>
        <begin position="1"/>
        <end position="100"/>
    </location>
</feature>
<comment type="caution">
    <text evidence="2">The sequence shown here is derived from an EMBL/GenBank/DDBJ whole genome shotgun (WGS) entry which is preliminary data.</text>
</comment>
<dbReference type="AlphaFoldDB" id="A0A926KPS3"/>
<dbReference type="InterPro" id="IPR005039">
    <property type="entry name" value="Ant_C"/>
</dbReference>
<dbReference type="RefSeq" id="WP_188175039.1">
    <property type="nucleotide sequence ID" value="NZ_JACVVD010000004.1"/>
</dbReference>
<dbReference type="PANTHER" id="PTHR36180">
    <property type="entry name" value="DNA-BINDING PROTEIN-RELATED-RELATED"/>
    <property type="match status" value="1"/>
</dbReference>
<evidence type="ECO:0000313" key="2">
    <source>
        <dbReference type="EMBL" id="MBD0381247.1"/>
    </source>
</evidence>
<dbReference type="Pfam" id="PF02498">
    <property type="entry name" value="Bro-N"/>
    <property type="match status" value="1"/>
</dbReference>
<protein>
    <submittedName>
        <fullName evidence="2">Phage antirepressor KilAC domain-containing protein</fullName>
    </submittedName>
</protein>
<dbReference type="PANTHER" id="PTHR36180:SF2">
    <property type="entry name" value="BRO FAMILY PROTEIN"/>
    <property type="match status" value="1"/>
</dbReference>
<proteinExistence type="predicted"/>
<dbReference type="GO" id="GO:0003677">
    <property type="term" value="F:DNA binding"/>
    <property type="evidence" value="ECO:0007669"/>
    <property type="project" value="InterPro"/>
</dbReference>
<evidence type="ECO:0000259" key="1">
    <source>
        <dbReference type="PROSITE" id="PS51750"/>
    </source>
</evidence>
<dbReference type="PROSITE" id="PS51750">
    <property type="entry name" value="BRO_N"/>
    <property type="match status" value="1"/>
</dbReference>
<name>A0A926KPS3_9BACL</name>
<reference evidence="2" key="1">
    <citation type="submission" date="2020-09" db="EMBL/GenBank/DDBJ databases">
        <title>Draft Genome Sequence of Paenibacillus sp. WST5.</title>
        <authorList>
            <person name="Bao Z."/>
        </authorList>
    </citation>
    <scope>NUCLEOTIDE SEQUENCE</scope>
    <source>
        <strain evidence="2">WST5</strain>
    </source>
</reference>